<protein>
    <submittedName>
        <fullName evidence="1">Uncharacterized protein</fullName>
    </submittedName>
</protein>
<gene>
    <name evidence="1" type="ORF">VF08_31290</name>
</gene>
<sequence>MALPPNFGHWEHLQDTIRREQNKVVARYFRDLGGIDWEPDISDPRKALRTACRIDDQDTDVMTLIRLYLFYEVLGYGKKRLGVFYGMPALDFQESFEGRPQVFLFFSQDRASTPDDLTPITAEISFRLMDETAESITPAKALSLANKIKAEMSDGGKEIYFNKGKNIVNYNDRKHGLALQIYSTNEAEGEKMIKKILAIRGVTFDSTKQSVSVPKRNSENLPKGTTTVYGKSRKKRRWRPNGRVIFRYAYLYVHGLNEVVPLVDATSQWVDALVHI</sequence>
<dbReference type="GeneID" id="57098192"/>
<comment type="caution">
    <text evidence="1">The sequence shown here is derived from an EMBL/GenBank/DDBJ whole genome shotgun (WGS) entry which is preliminary data.</text>
</comment>
<evidence type="ECO:0000313" key="2">
    <source>
        <dbReference type="Proteomes" id="UP000222310"/>
    </source>
</evidence>
<organism evidence="1 2">
    <name type="scientific">Nostoc linckia z8</name>
    <dbReference type="NCBI Taxonomy" id="1628746"/>
    <lineage>
        <taxon>Bacteria</taxon>
        <taxon>Bacillati</taxon>
        <taxon>Cyanobacteriota</taxon>
        <taxon>Cyanophyceae</taxon>
        <taxon>Nostocales</taxon>
        <taxon>Nostocaceae</taxon>
        <taxon>Nostoc</taxon>
    </lineage>
</organism>
<dbReference type="RefSeq" id="WP_099068988.1">
    <property type="nucleotide sequence ID" value="NZ_LAHD01000138.1"/>
</dbReference>
<dbReference type="Proteomes" id="UP000222310">
    <property type="component" value="Unassembled WGS sequence"/>
</dbReference>
<dbReference type="EMBL" id="LAHD01000138">
    <property type="protein sequence ID" value="PHJ95765.1"/>
    <property type="molecule type" value="Genomic_DNA"/>
</dbReference>
<dbReference type="AlphaFoldDB" id="A0A9Q5Z695"/>
<name>A0A9Q5Z695_NOSLI</name>
<reference evidence="1 2" key="1">
    <citation type="submission" date="2015-02" db="EMBL/GenBank/DDBJ databases">
        <title>Nostoc linckia genome annotation.</title>
        <authorList>
            <person name="Zhou Z."/>
        </authorList>
    </citation>
    <scope>NUCLEOTIDE SEQUENCE [LARGE SCALE GENOMIC DNA]</scope>
    <source>
        <strain evidence="2">z8</strain>
    </source>
</reference>
<accession>A0A9Q5Z695</accession>
<proteinExistence type="predicted"/>
<evidence type="ECO:0000313" key="1">
    <source>
        <dbReference type="EMBL" id="PHJ95765.1"/>
    </source>
</evidence>